<evidence type="ECO:0000313" key="4">
    <source>
        <dbReference type="Proteomes" id="UP000663845"/>
    </source>
</evidence>
<dbReference type="PANTHER" id="PTHR45655">
    <property type="entry name" value="GUANYLATE CYCLASE SOLUBLE SUBUNIT BETA-2"/>
    <property type="match status" value="1"/>
</dbReference>
<reference evidence="3" key="1">
    <citation type="submission" date="2021-02" db="EMBL/GenBank/DDBJ databases">
        <authorList>
            <person name="Nowell W R."/>
        </authorList>
    </citation>
    <scope>NUCLEOTIDE SEQUENCE</scope>
</reference>
<dbReference type="Pfam" id="PF00211">
    <property type="entry name" value="Guanylate_cyc"/>
    <property type="match status" value="1"/>
</dbReference>
<keyword evidence="1" id="KW-0456">Lyase</keyword>
<comment type="caution">
    <text evidence="3">The sequence shown here is derived from an EMBL/GenBank/DDBJ whole genome shotgun (WGS) entry which is preliminary data.</text>
</comment>
<dbReference type="SUPFAM" id="SSF55073">
    <property type="entry name" value="Nucleotide cyclase"/>
    <property type="match status" value="1"/>
</dbReference>
<protein>
    <recommendedName>
        <fullName evidence="2">Guanylate cyclase domain-containing protein</fullName>
    </recommendedName>
</protein>
<dbReference type="CDD" id="cd07302">
    <property type="entry name" value="CHD"/>
    <property type="match status" value="1"/>
</dbReference>
<dbReference type="GO" id="GO:0019934">
    <property type="term" value="P:cGMP-mediated signaling"/>
    <property type="evidence" value="ECO:0007669"/>
    <property type="project" value="TreeGrafter"/>
</dbReference>
<name>A0A814DW25_9BILA</name>
<sequence length="166" mass="18451">MKILTLGLSFALPINDEEKTEKNLLGLNSTEIIAYLSFELLRANKDLINPMTRKPFGIKIGFHTGAAIGGIIGDQNLQYCLFGDSVTIARQIMTTGETDRIHISQTAYRNLVTNNRFAIEYRGQSDIKDRNMSGTYWLTGINKNASTTGINTTKKLLRCPYSGSLL</sequence>
<organism evidence="3 4">
    <name type="scientific">Adineta steineri</name>
    <dbReference type="NCBI Taxonomy" id="433720"/>
    <lineage>
        <taxon>Eukaryota</taxon>
        <taxon>Metazoa</taxon>
        <taxon>Spiralia</taxon>
        <taxon>Gnathifera</taxon>
        <taxon>Rotifera</taxon>
        <taxon>Eurotatoria</taxon>
        <taxon>Bdelloidea</taxon>
        <taxon>Adinetida</taxon>
        <taxon>Adinetidae</taxon>
        <taxon>Adineta</taxon>
    </lineage>
</organism>
<proteinExistence type="predicted"/>
<evidence type="ECO:0000259" key="2">
    <source>
        <dbReference type="PROSITE" id="PS50125"/>
    </source>
</evidence>
<dbReference type="AlphaFoldDB" id="A0A814DW25"/>
<accession>A0A814DW25</accession>
<dbReference type="EMBL" id="CAJNOG010000114">
    <property type="protein sequence ID" value="CAF0963722.1"/>
    <property type="molecule type" value="Genomic_DNA"/>
</dbReference>
<dbReference type="GO" id="GO:0070482">
    <property type="term" value="P:response to oxygen levels"/>
    <property type="evidence" value="ECO:0007669"/>
    <property type="project" value="TreeGrafter"/>
</dbReference>
<dbReference type="InterPro" id="IPR029787">
    <property type="entry name" value="Nucleotide_cyclase"/>
</dbReference>
<dbReference type="InterPro" id="IPR001054">
    <property type="entry name" value="A/G_cyclase"/>
</dbReference>
<evidence type="ECO:0000256" key="1">
    <source>
        <dbReference type="ARBA" id="ARBA00023239"/>
    </source>
</evidence>
<dbReference type="Gene3D" id="3.30.70.1230">
    <property type="entry name" value="Nucleotide cyclase"/>
    <property type="match status" value="1"/>
</dbReference>
<feature type="domain" description="Guanylate cyclase" evidence="2">
    <location>
        <begin position="1"/>
        <end position="93"/>
    </location>
</feature>
<dbReference type="Proteomes" id="UP000663845">
    <property type="component" value="Unassembled WGS sequence"/>
</dbReference>
<dbReference type="PROSITE" id="PS50125">
    <property type="entry name" value="GUANYLATE_CYCLASE_2"/>
    <property type="match status" value="1"/>
</dbReference>
<gene>
    <name evidence="3" type="ORF">JYZ213_LOCUS14003</name>
</gene>
<dbReference type="GO" id="GO:0008074">
    <property type="term" value="C:guanylate cyclase complex, soluble"/>
    <property type="evidence" value="ECO:0007669"/>
    <property type="project" value="TreeGrafter"/>
</dbReference>
<dbReference type="GO" id="GO:0004383">
    <property type="term" value="F:guanylate cyclase activity"/>
    <property type="evidence" value="ECO:0007669"/>
    <property type="project" value="TreeGrafter"/>
</dbReference>
<dbReference type="PANTHER" id="PTHR45655:SF13">
    <property type="entry name" value="SOLUBLE GUANYLATE CYCLASE GCY-32-RELATED"/>
    <property type="match status" value="1"/>
</dbReference>
<evidence type="ECO:0000313" key="3">
    <source>
        <dbReference type="EMBL" id="CAF0963722.1"/>
    </source>
</evidence>